<feature type="transmembrane region" description="Helical" evidence="7">
    <location>
        <begin position="152"/>
        <end position="174"/>
    </location>
</feature>
<reference evidence="9 10" key="1">
    <citation type="journal article" date="2019" name="Front. Microbiol.">
        <title>Thermoanaerosceptrum fracticalcis gen. nov. sp. nov., a Novel Fumarate-Fermenting Microorganism From a Deep Fractured Carbonate Aquifer of the US Great Basin.</title>
        <authorList>
            <person name="Hamilton-Brehm S.D."/>
            <person name="Stewart L.E."/>
            <person name="Zavarin M."/>
            <person name="Caldwell M."/>
            <person name="Lawson P.A."/>
            <person name="Onstott T.C."/>
            <person name="Grzymski J."/>
            <person name="Neveux I."/>
            <person name="Lollar B.S."/>
            <person name="Russell C.E."/>
            <person name="Moser D.P."/>
        </authorList>
    </citation>
    <scope>NUCLEOTIDE SEQUENCE [LARGE SCALE GENOMIC DNA]</scope>
    <source>
        <strain evidence="9 10">DRI-13</strain>
    </source>
</reference>
<evidence type="ECO:0000256" key="5">
    <source>
        <dbReference type="ARBA" id="ARBA00022989"/>
    </source>
</evidence>
<feature type="transmembrane region" description="Helical" evidence="7">
    <location>
        <begin position="253"/>
        <end position="274"/>
    </location>
</feature>
<keyword evidence="4 7" id="KW-0812">Transmembrane</keyword>
<evidence type="ECO:0000256" key="4">
    <source>
        <dbReference type="ARBA" id="ARBA00022692"/>
    </source>
</evidence>
<protein>
    <submittedName>
        <fullName evidence="9">ABC transporter permease subunit</fullName>
    </submittedName>
</protein>
<proteinExistence type="inferred from homology"/>
<dbReference type="RefSeq" id="WP_081908026.1">
    <property type="nucleotide sequence ID" value="NZ_CP045798.1"/>
</dbReference>
<evidence type="ECO:0000313" key="10">
    <source>
        <dbReference type="Proteomes" id="UP000515847"/>
    </source>
</evidence>
<evidence type="ECO:0000256" key="3">
    <source>
        <dbReference type="ARBA" id="ARBA00022475"/>
    </source>
</evidence>
<evidence type="ECO:0000256" key="6">
    <source>
        <dbReference type="ARBA" id="ARBA00023136"/>
    </source>
</evidence>
<organism evidence="9 10">
    <name type="scientific">Thermanaerosceptrum fracticalcis</name>
    <dbReference type="NCBI Taxonomy" id="1712410"/>
    <lineage>
        <taxon>Bacteria</taxon>
        <taxon>Bacillati</taxon>
        <taxon>Bacillota</taxon>
        <taxon>Clostridia</taxon>
        <taxon>Eubacteriales</taxon>
        <taxon>Peptococcaceae</taxon>
        <taxon>Thermanaerosceptrum</taxon>
    </lineage>
</organism>
<comment type="subcellular location">
    <subcellularLocation>
        <location evidence="1 7">Cell membrane</location>
        <topology evidence="1 7">Multi-pass membrane protein</topology>
    </subcellularLocation>
</comment>
<dbReference type="Proteomes" id="UP000515847">
    <property type="component" value="Chromosome"/>
</dbReference>
<evidence type="ECO:0000256" key="2">
    <source>
        <dbReference type="ARBA" id="ARBA00022448"/>
    </source>
</evidence>
<keyword evidence="3" id="KW-1003">Cell membrane</keyword>
<dbReference type="Pfam" id="PF00528">
    <property type="entry name" value="BPD_transp_1"/>
    <property type="match status" value="1"/>
</dbReference>
<keyword evidence="5 7" id="KW-1133">Transmembrane helix</keyword>
<feature type="transmembrane region" description="Helical" evidence="7">
    <location>
        <begin position="195"/>
        <end position="220"/>
    </location>
</feature>
<comment type="similarity">
    <text evidence="7">Belongs to the binding-protein-dependent transport system permease family.</text>
</comment>
<dbReference type="PROSITE" id="PS50928">
    <property type="entry name" value="ABC_TM1"/>
    <property type="match status" value="1"/>
</dbReference>
<dbReference type="PANTHER" id="PTHR43744:SF12">
    <property type="entry name" value="ABC TRANSPORTER PERMEASE PROTEIN MG189-RELATED"/>
    <property type="match status" value="1"/>
</dbReference>
<dbReference type="GO" id="GO:0055085">
    <property type="term" value="P:transmembrane transport"/>
    <property type="evidence" value="ECO:0007669"/>
    <property type="project" value="InterPro"/>
</dbReference>
<evidence type="ECO:0000313" key="9">
    <source>
        <dbReference type="EMBL" id="QNB46961.1"/>
    </source>
</evidence>
<keyword evidence="2 7" id="KW-0813">Transport</keyword>
<feature type="transmembrane region" description="Helical" evidence="7">
    <location>
        <begin position="29"/>
        <end position="48"/>
    </location>
</feature>
<evidence type="ECO:0000259" key="8">
    <source>
        <dbReference type="PROSITE" id="PS50928"/>
    </source>
</evidence>
<dbReference type="InterPro" id="IPR000515">
    <property type="entry name" value="MetI-like"/>
</dbReference>
<accession>A0A7G6E4F7</accession>
<dbReference type="CDD" id="cd06261">
    <property type="entry name" value="TM_PBP2"/>
    <property type="match status" value="1"/>
</dbReference>
<dbReference type="AlphaFoldDB" id="A0A7G6E4F7"/>
<gene>
    <name evidence="9" type="ORF">BR63_11940</name>
</gene>
<feature type="domain" description="ABC transmembrane type-1" evidence="8">
    <location>
        <begin position="83"/>
        <end position="274"/>
    </location>
</feature>
<keyword evidence="6 7" id="KW-0472">Membrane</keyword>
<dbReference type="KEGG" id="tfr:BR63_11940"/>
<sequence length="289" mass="32479">MSLPTPNLQESTHPVPSRKWPELLRHIPLVLYSLIIITPLSLVFFATFKDLSQLYTNPLGLPRSWDLANYSRLFANENMAVYFKNSMIVTFTSVFFILFFGSMISYAIIRMPKWTGAILFSFITLGMMIPTQVNMIPTYVFFAKLDLLNKHLGLIIVTVATLLPICVFILTGFMKTLPKGLIEAAMIDGASHWKIYTRLVLPLSGPALATAAIFCFVIAWNDLLYPLLFIKSAELKTLPLALLQFQGEYLTDYPMIFSGVVVASIPMVIIYTFLQKYFIAGMTAGSMKG</sequence>
<evidence type="ECO:0000256" key="7">
    <source>
        <dbReference type="RuleBase" id="RU363032"/>
    </source>
</evidence>
<dbReference type="PANTHER" id="PTHR43744">
    <property type="entry name" value="ABC TRANSPORTER PERMEASE PROTEIN MG189-RELATED-RELATED"/>
    <property type="match status" value="1"/>
</dbReference>
<dbReference type="EMBL" id="CP045798">
    <property type="protein sequence ID" value="QNB46961.1"/>
    <property type="molecule type" value="Genomic_DNA"/>
</dbReference>
<dbReference type="Gene3D" id="1.10.3720.10">
    <property type="entry name" value="MetI-like"/>
    <property type="match status" value="1"/>
</dbReference>
<dbReference type="InterPro" id="IPR035906">
    <property type="entry name" value="MetI-like_sf"/>
</dbReference>
<feature type="transmembrane region" description="Helical" evidence="7">
    <location>
        <begin position="116"/>
        <end position="140"/>
    </location>
</feature>
<name>A0A7G6E4F7_THEFR</name>
<dbReference type="SUPFAM" id="SSF161098">
    <property type="entry name" value="MetI-like"/>
    <property type="match status" value="1"/>
</dbReference>
<evidence type="ECO:0000256" key="1">
    <source>
        <dbReference type="ARBA" id="ARBA00004651"/>
    </source>
</evidence>
<dbReference type="OrthoDB" id="9771544at2"/>
<keyword evidence="10" id="KW-1185">Reference proteome</keyword>
<feature type="transmembrane region" description="Helical" evidence="7">
    <location>
        <begin position="87"/>
        <end position="109"/>
    </location>
</feature>
<dbReference type="GO" id="GO:0005886">
    <property type="term" value="C:plasma membrane"/>
    <property type="evidence" value="ECO:0007669"/>
    <property type="project" value="UniProtKB-SubCell"/>
</dbReference>